<dbReference type="AlphaFoldDB" id="A0A1Z2L6Y5"/>
<gene>
    <name evidence="2" type="ORF">SMD11_4448</name>
</gene>
<accession>A0A1Z2L6Y5</accession>
<dbReference type="RefSeq" id="WP_087928067.1">
    <property type="nucleotide sequence ID" value="NZ_CP021744.1"/>
</dbReference>
<protein>
    <recommendedName>
        <fullName evidence="4">Translation initiation factor 2</fullName>
    </recommendedName>
</protein>
<name>A0A1Z2L6Y5_9ACTN</name>
<reference evidence="2 3" key="1">
    <citation type="submission" date="2017-06" db="EMBL/GenBank/DDBJ databases">
        <title>Streptomyces albireticuli Genome sequencing and assembly.</title>
        <authorList>
            <person name="Wang Y."/>
            <person name="Du B."/>
            <person name="Ding Y."/>
            <person name="Liu H."/>
            <person name="Hou Q."/>
            <person name="Liu K."/>
            <person name="Yao L."/>
            <person name="Wang C."/>
        </authorList>
    </citation>
    <scope>NUCLEOTIDE SEQUENCE [LARGE SCALE GENOMIC DNA]</scope>
    <source>
        <strain evidence="2 3">MDJK11</strain>
    </source>
</reference>
<dbReference type="EMBL" id="CP021744">
    <property type="protein sequence ID" value="ARZ70050.1"/>
    <property type="molecule type" value="Genomic_DNA"/>
</dbReference>
<dbReference type="KEGG" id="salj:SMD11_4448"/>
<organism evidence="2 3">
    <name type="scientific">Streptomyces albireticuli</name>
    <dbReference type="NCBI Taxonomy" id="1940"/>
    <lineage>
        <taxon>Bacteria</taxon>
        <taxon>Bacillati</taxon>
        <taxon>Actinomycetota</taxon>
        <taxon>Actinomycetes</taxon>
        <taxon>Kitasatosporales</taxon>
        <taxon>Streptomycetaceae</taxon>
        <taxon>Streptomyces</taxon>
    </lineage>
</organism>
<proteinExistence type="predicted"/>
<evidence type="ECO:0000256" key="1">
    <source>
        <dbReference type="SAM" id="MobiDB-lite"/>
    </source>
</evidence>
<evidence type="ECO:0000313" key="2">
    <source>
        <dbReference type="EMBL" id="ARZ70050.1"/>
    </source>
</evidence>
<evidence type="ECO:0008006" key="4">
    <source>
        <dbReference type="Google" id="ProtNLM"/>
    </source>
</evidence>
<sequence length="634" mass="66897">MADGGWVRVPVGDDAGRWVTRAACRRVLFVVHNVTSATRLLDVLPLFDADPRVQLLVTCTGSSPFLAGVPELMAEAGLPVLPWEQAKATPVDLAVSASYGGELECIQGDLAILSHGIGYNKRLATPDAGRRTPDAGRRTPDAGRRTPDAGRRTPDAGRRTPDAPASASAPAPVFGLAPEWLLHDGRPLAAATVLSHPEQLDRLRAACPEAAATAVLAGDPCFDRILDALPYRERFRRALGVGPGQRLVVVNSTWSPGALFGDGDPSAGGAGGDLLPSLLPRLAAELPADEYRTAAVLHPNIWHGHGPGQVRAWLDRACRAGLTPVPPLEGWRQALIAADCVLGDHGSVTFYAAAIGTPVLLGAFPDGALDPGSPVAALGRTAPRLRPYDGLRAQLDHVVDTHDPARYRDLAAQVTSDPGRSAELLRRAFYELIGLPEPAGRPALLHRLPLPAYEPAERTAPVRVLTRVTGTGPPEVAVVRYADARDDDLGDSHDPDDRFGWDAHTAVHEDTPDTGRLRLADVILRYGPADDPRLGPPPAWAAEVLGRHPGCGMAVYVTGPGRCVVRTRAGDVLRLVAECDGDGRVDLCDPAAYAAGLYGWLGGKGIEEAVGEGVVVVTGGGRRWVGVERVEVGG</sequence>
<dbReference type="SUPFAM" id="SSF53756">
    <property type="entry name" value="UDP-Glycosyltransferase/glycogen phosphorylase"/>
    <property type="match status" value="1"/>
</dbReference>
<feature type="region of interest" description="Disordered" evidence="1">
    <location>
        <begin position="123"/>
        <end position="171"/>
    </location>
</feature>
<dbReference type="Proteomes" id="UP000195755">
    <property type="component" value="Chromosome"/>
</dbReference>
<evidence type="ECO:0000313" key="3">
    <source>
        <dbReference type="Proteomes" id="UP000195755"/>
    </source>
</evidence>
<feature type="compositionally biased region" description="Basic and acidic residues" evidence="1">
    <location>
        <begin position="128"/>
        <end position="161"/>
    </location>
</feature>